<organism evidence="6 7">
    <name type="scientific">Tautonia plasticadhaerens</name>
    <dbReference type="NCBI Taxonomy" id="2527974"/>
    <lineage>
        <taxon>Bacteria</taxon>
        <taxon>Pseudomonadati</taxon>
        <taxon>Planctomycetota</taxon>
        <taxon>Planctomycetia</taxon>
        <taxon>Isosphaerales</taxon>
        <taxon>Isosphaeraceae</taxon>
        <taxon>Tautonia</taxon>
    </lineage>
</organism>
<dbReference type="OrthoDB" id="9803238at2"/>
<dbReference type="InterPro" id="IPR029767">
    <property type="entry name" value="WecB-like"/>
</dbReference>
<sequence>MATTVACVVGTRPEAVKMAPIVRRLRRPGSGFEVLVLSTGQHRELLDRALADFEIRVDDDLALMRPGQDLAALTARCLEGLGGWIGRHRPDLVVAQGDTTSVFAAALACHYRRVPFAHVEAGLRSGRLSEPFPEEANRALTARLADLHFAPTAASRENLLREGIPAGRIRVVGNTVIDALRWIESRPAPLPFEPPTDRMILMTSHRRENLGDPLRRACRAVRTLLDRDPGLCVVFPVHPSPPVRAIVDRELAGLDRVRRIEPVSYPQFVSLMKASVFILSDSGGVQEEAPALGRPVLVLRDRTERPEGVAMGSCRLVGTDPARIVAEAEAILSGSAPPPHPISPYGDGQAADRIALALAERFGLGDAAGNPAGADTSAGLAA</sequence>
<dbReference type="Proteomes" id="UP000317835">
    <property type="component" value="Chromosome"/>
</dbReference>
<comment type="similarity">
    <text evidence="2 4">Belongs to the UDP-N-acetylglucosamine 2-epimerase family.</text>
</comment>
<dbReference type="RefSeq" id="WP_145269082.1">
    <property type="nucleotide sequence ID" value="NZ_CP036426.1"/>
</dbReference>
<proteinExistence type="inferred from homology"/>
<dbReference type="SUPFAM" id="SSF53756">
    <property type="entry name" value="UDP-Glycosyltransferase/glycogen phosphorylase"/>
    <property type="match status" value="1"/>
</dbReference>
<feature type="domain" description="UDP-N-acetylglucosamine 2-epimerase" evidence="5">
    <location>
        <begin position="31"/>
        <end position="358"/>
    </location>
</feature>
<evidence type="ECO:0000256" key="4">
    <source>
        <dbReference type="RuleBase" id="RU003513"/>
    </source>
</evidence>
<evidence type="ECO:0000256" key="3">
    <source>
        <dbReference type="ARBA" id="ARBA00038858"/>
    </source>
</evidence>
<dbReference type="AlphaFoldDB" id="A0A518H0C8"/>
<reference evidence="6 7" key="1">
    <citation type="submission" date="2019-02" db="EMBL/GenBank/DDBJ databases">
        <title>Deep-cultivation of Planctomycetes and their phenomic and genomic characterization uncovers novel biology.</title>
        <authorList>
            <person name="Wiegand S."/>
            <person name="Jogler M."/>
            <person name="Boedeker C."/>
            <person name="Pinto D."/>
            <person name="Vollmers J."/>
            <person name="Rivas-Marin E."/>
            <person name="Kohn T."/>
            <person name="Peeters S.H."/>
            <person name="Heuer A."/>
            <person name="Rast P."/>
            <person name="Oberbeckmann S."/>
            <person name="Bunk B."/>
            <person name="Jeske O."/>
            <person name="Meyerdierks A."/>
            <person name="Storesund J.E."/>
            <person name="Kallscheuer N."/>
            <person name="Luecker S."/>
            <person name="Lage O.M."/>
            <person name="Pohl T."/>
            <person name="Merkel B.J."/>
            <person name="Hornburger P."/>
            <person name="Mueller R.-W."/>
            <person name="Bruemmer F."/>
            <person name="Labrenz M."/>
            <person name="Spormann A.M."/>
            <person name="Op den Camp H."/>
            <person name="Overmann J."/>
            <person name="Amann R."/>
            <person name="Jetten M.S.M."/>
            <person name="Mascher T."/>
            <person name="Medema M.H."/>
            <person name="Devos D.P."/>
            <person name="Kaster A.-K."/>
            <person name="Ovreas L."/>
            <person name="Rohde M."/>
            <person name="Galperin M.Y."/>
            <person name="Jogler C."/>
        </authorList>
    </citation>
    <scope>NUCLEOTIDE SEQUENCE [LARGE SCALE GENOMIC DNA]</scope>
    <source>
        <strain evidence="6 7">ElP</strain>
    </source>
</reference>
<evidence type="ECO:0000259" key="5">
    <source>
        <dbReference type="Pfam" id="PF02350"/>
    </source>
</evidence>
<accession>A0A518H0C8</accession>
<dbReference type="EMBL" id="CP036426">
    <property type="protein sequence ID" value="QDV34289.1"/>
    <property type="molecule type" value="Genomic_DNA"/>
</dbReference>
<evidence type="ECO:0000313" key="6">
    <source>
        <dbReference type="EMBL" id="QDV34289.1"/>
    </source>
</evidence>
<evidence type="ECO:0000256" key="2">
    <source>
        <dbReference type="ARBA" id="ARBA00038209"/>
    </source>
</evidence>
<dbReference type="Pfam" id="PF02350">
    <property type="entry name" value="Epimerase_2"/>
    <property type="match status" value="1"/>
</dbReference>
<dbReference type="GO" id="GO:0008761">
    <property type="term" value="F:UDP-N-acetylglucosamine 2-epimerase activity"/>
    <property type="evidence" value="ECO:0007669"/>
    <property type="project" value="UniProtKB-EC"/>
</dbReference>
<evidence type="ECO:0000313" key="7">
    <source>
        <dbReference type="Proteomes" id="UP000317835"/>
    </source>
</evidence>
<dbReference type="InterPro" id="IPR003331">
    <property type="entry name" value="UDP_GlcNAc_Epimerase_2_dom"/>
</dbReference>
<dbReference type="EC" id="5.1.3.14" evidence="3"/>
<dbReference type="Gene3D" id="3.40.50.2000">
    <property type="entry name" value="Glycogen Phosphorylase B"/>
    <property type="match status" value="2"/>
</dbReference>
<dbReference type="NCBIfam" id="TIGR00236">
    <property type="entry name" value="wecB"/>
    <property type="match status" value="1"/>
</dbReference>
<dbReference type="PANTHER" id="PTHR43174">
    <property type="entry name" value="UDP-N-ACETYLGLUCOSAMINE 2-EPIMERASE"/>
    <property type="match status" value="1"/>
</dbReference>
<dbReference type="PANTHER" id="PTHR43174:SF2">
    <property type="entry name" value="UDP-N-ACETYLGLUCOSAMINE 2-EPIMERASE"/>
    <property type="match status" value="1"/>
</dbReference>
<protein>
    <recommendedName>
        <fullName evidence="3">UDP-N-acetylglucosamine 2-epimerase (non-hydrolyzing)</fullName>
        <ecNumber evidence="3">5.1.3.14</ecNumber>
    </recommendedName>
</protein>
<dbReference type="CDD" id="cd03786">
    <property type="entry name" value="GTB_UDP-GlcNAc_2-Epimerase"/>
    <property type="match status" value="1"/>
</dbReference>
<keyword evidence="1 4" id="KW-0413">Isomerase</keyword>
<name>A0A518H0C8_9BACT</name>
<gene>
    <name evidence="6" type="primary">wecB</name>
    <name evidence="6" type="ORF">ElP_21740</name>
</gene>
<evidence type="ECO:0000256" key="1">
    <source>
        <dbReference type="ARBA" id="ARBA00023235"/>
    </source>
</evidence>
<dbReference type="KEGG" id="tpla:ElP_21740"/>
<keyword evidence="7" id="KW-1185">Reference proteome</keyword>